<feature type="transmembrane region" description="Helical" evidence="1">
    <location>
        <begin position="262"/>
        <end position="281"/>
    </location>
</feature>
<dbReference type="Proteomes" id="UP000549113">
    <property type="component" value="Unassembled WGS sequence"/>
</dbReference>
<feature type="transmembrane region" description="Helical" evidence="1">
    <location>
        <begin position="160"/>
        <end position="181"/>
    </location>
</feature>
<dbReference type="EMBL" id="JACIFH010000001">
    <property type="protein sequence ID" value="MBB4140895.1"/>
    <property type="molecule type" value="Genomic_DNA"/>
</dbReference>
<feature type="transmembrane region" description="Helical" evidence="1">
    <location>
        <begin position="201"/>
        <end position="225"/>
    </location>
</feature>
<gene>
    <name evidence="2" type="ORF">BKA10_002689</name>
</gene>
<feature type="transmembrane region" description="Helical" evidence="1">
    <location>
        <begin position="63"/>
        <end position="85"/>
    </location>
</feature>
<feature type="transmembrane region" description="Helical" evidence="1">
    <location>
        <begin position="324"/>
        <end position="342"/>
    </location>
</feature>
<evidence type="ECO:0000256" key="1">
    <source>
        <dbReference type="SAM" id="Phobius"/>
    </source>
</evidence>
<accession>A0AA40SRH1</accession>
<organism evidence="2 3">
    <name type="scientific">Microbacterium invictum</name>
    <dbReference type="NCBI Taxonomy" id="515415"/>
    <lineage>
        <taxon>Bacteria</taxon>
        <taxon>Bacillati</taxon>
        <taxon>Actinomycetota</taxon>
        <taxon>Actinomycetes</taxon>
        <taxon>Micrococcales</taxon>
        <taxon>Microbacteriaceae</taxon>
        <taxon>Microbacterium</taxon>
    </lineage>
</organism>
<keyword evidence="1" id="KW-1133">Transmembrane helix</keyword>
<reference evidence="2 3" key="1">
    <citation type="submission" date="2020-08" db="EMBL/GenBank/DDBJ databases">
        <title>Sequencing the genomes of 1000 actinobacteria strains.</title>
        <authorList>
            <person name="Klenk H.-P."/>
        </authorList>
    </citation>
    <scope>NUCLEOTIDE SEQUENCE [LARGE SCALE GENOMIC DNA]</scope>
    <source>
        <strain evidence="2 3">DSM 19600</strain>
    </source>
</reference>
<feature type="transmembrane region" description="Helical" evidence="1">
    <location>
        <begin position="134"/>
        <end position="153"/>
    </location>
</feature>
<dbReference type="InterPro" id="IPR009339">
    <property type="entry name" value="DUF998"/>
</dbReference>
<feature type="transmembrane region" description="Helical" evidence="1">
    <location>
        <begin position="293"/>
        <end position="318"/>
    </location>
</feature>
<feature type="transmembrane region" description="Helical" evidence="1">
    <location>
        <begin position="97"/>
        <end position="122"/>
    </location>
</feature>
<keyword evidence="3" id="KW-1185">Reference proteome</keyword>
<evidence type="ECO:0000313" key="3">
    <source>
        <dbReference type="Proteomes" id="UP000549113"/>
    </source>
</evidence>
<keyword evidence="1" id="KW-0472">Membrane</keyword>
<protein>
    <submittedName>
        <fullName evidence="2">Membrane protein</fullName>
    </submittedName>
</protein>
<proteinExistence type="predicted"/>
<sequence>MTAPATRRAARLRAAAEIDPSSQRSLESLGLGIGAIAFVITALVALAAFRFESAPIAGPNSAGQFAAIASAVTAALAFIAGRYVVRDTSRQVRALDVLDVAALAFAHAMVALLSWTLLAVIFEGGFVDAEVFALPLLMLSGAAAALTGYVAFFSATHMDLSLLAVVLAVFLVLGVLASTLSSADPHWWEMNLSALGATDDLSALAFNLTLIVAGVIVTTLARYATRSLPTPHPHGARNVRICLIIVGIFLACVGIFPVDEHFWIHNTVATGMAVAFAVAAIRMPVWIPGMPRAFVALGWLFIAITVVLGVLFAVGYYTLTAVELVAGVLIFSWIILFLRNAAALHEDTDRA</sequence>
<dbReference type="AlphaFoldDB" id="A0AA40SRH1"/>
<dbReference type="Pfam" id="PF06197">
    <property type="entry name" value="DUF998"/>
    <property type="match status" value="1"/>
</dbReference>
<comment type="caution">
    <text evidence="2">The sequence shown here is derived from an EMBL/GenBank/DDBJ whole genome shotgun (WGS) entry which is preliminary data.</text>
</comment>
<feature type="transmembrane region" description="Helical" evidence="1">
    <location>
        <begin position="29"/>
        <end position="51"/>
    </location>
</feature>
<dbReference type="RefSeq" id="WP_183500432.1">
    <property type="nucleotide sequence ID" value="NZ_BAABCO010000004.1"/>
</dbReference>
<evidence type="ECO:0000313" key="2">
    <source>
        <dbReference type="EMBL" id="MBB4140895.1"/>
    </source>
</evidence>
<keyword evidence="1" id="KW-0812">Transmembrane</keyword>
<name>A0AA40SRH1_9MICO</name>
<feature type="transmembrane region" description="Helical" evidence="1">
    <location>
        <begin position="237"/>
        <end position="256"/>
    </location>
</feature>